<dbReference type="PROSITE" id="PS01047">
    <property type="entry name" value="HMA_1"/>
    <property type="match status" value="1"/>
</dbReference>
<dbReference type="PROSITE" id="PS50846">
    <property type="entry name" value="HMA_2"/>
    <property type="match status" value="1"/>
</dbReference>
<dbReference type="InterPro" id="IPR006121">
    <property type="entry name" value="HMA_dom"/>
</dbReference>
<dbReference type="OrthoDB" id="9813965at2"/>
<dbReference type="SUPFAM" id="SSF55008">
    <property type="entry name" value="HMA, heavy metal-associated domain"/>
    <property type="match status" value="1"/>
</dbReference>
<accession>A0A3N0C1D7</accession>
<dbReference type="CDD" id="cd00371">
    <property type="entry name" value="HMA"/>
    <property type="match status" value="1"/>
</dbReference>
<evidence type="ECO:0000313" key="4">
    <source>
        <dbReference type="Proteomes" id="UP000273807"/>
    </source>
</evidence>
<dbReference type="GO" id="GO:0046872">
    <property type="term" value="F:metal ion binding"/>
    <property type="evidence" value="ECO:0007669"/>
    <property type="project" value="UniProtKB-KW"/>
</dbReference>
<gene>
    <name evidence="3" type="ORF">D7003_09295</name>
</gene>
<reference evidence="3 4" key="1">
    <citation type="submission" date="2018-10" db="EMBL/GenBank/DDBJ databases">
        <title>Genome sequencing of Arthrobacter oryzae TNB02.</title>
        <authorList>
            <person name="Cho Y.-J."/>
            <person name="Cho A."/>
            <person name="Kim O.-S."/>
        </authorList>
    </citation>
    <scope>NUCLEOTIDE SEQUENCE [LARGE SCALE GENOMIC DNA]</scope>
    <source>
        <strain evidence="3 4">TNB02</strain>
    </source>
</reference>
<dbReference type="Gene3D" id="3.30.70.100">
    <property type="match status" value="1"/>
</dbReference>
<organism evidence="3 4">
    <name type="scientific">Arthrobacter oryzae</name>
    <dbReference type="NCBI Taxonomy" id="409290"/>
    <lineage>
        <taxon>Bacteria</taxon>
        <taxon>Bacillati</taxon>
        <taxon>Actinomycetota</taxon>
        <taxon>Actinomycetes</taxon>
        <taxon>Micrococcales</taxon>
        <taxon>Micrococcaceae</taxon>
        <taxon>Arthrobacter</taxon>
    </lineage>
</organism>
<name>A0A3N0C1D7_9MICC</name>
<dbReference type="RefSeq" id="WP_123255170.1">
    <property type="nucleotide sequence ID" value="NZ_RBED01000089.1"/>
</dbReference>
<proteinExistence type="predicted"/>
<feature type="domain" description="HMA" evidence="2">
    <location>
        <begin position="36"/>
        <end position="102"/>
    </location>
</feature>
<dbReference type="InterPro" id="IPR017969">
    <property type="entry name" value="Heavy-metal-associated_CS"/>
</dbReference>
<keyword evidence="1" id="KW-0479">Metal-binding</keyword>
<dbReference type="AlphaFoldDB" id="A0A3N0C1D7"/>
<dbReference type="InterPro" id="IPR036163">
    <property type="entry name" value="HMA_dom_sf"/>
</dbReference>
<dbReference type="Pfam" id="PF00403">
    <property type="entry name" value="HMA"/>
    <property type="match status" value="1"/>
</dbReference>
<evidence type="ECO:0000313" key="3">
    <source>
        <dbReference type="EMBL" id="RNL56006.1"/>
    </source>
</evidence>
<evidence type="ECO:0000256" key="1">
    <source>
        <dbReference type="ARBA" id="ARBA00022723"/>
    </source>
</evidence>
<evidence type="ECO:0000259" key="2">
    <source>
        <dbReference type="PROSITE" id="PS50846"/>
    </source>
</evidence>
<sequence length="105" mass="10374">MCGTDTRTELPLIAPKQSGCGCCSTQTAAQAPAAADGSVYELEGLTCGHCAQTVEKAVTSVGGVEAVTIELVAGGTSRLTVAGTASNDSIRDAVTGAGYSFTASE</sequence>
<protein>
    <submittedName>
        <fullName evidence="3">Copper chaperone</fullName>
    </submittedName>
</protein>
<comment type="caution">
    <text evidence="3">The sequence shown here is derived from an EMBL/GenBank/DDBJ whole genome shotgun (WGS) entry which is preliminary data.</text>
</comment>
<keyword evidence="4" id="KW-1185">Reference proteome</keyword>
<dbReference type="Proteomes" id="UP000273807">
    <property type="component" value="Unassembled WGS sequence"/>
</dbReference>
<dbReference type="EMBL" id="RBED01000089">
    <property type="protein sequence ID" value="RNL56006.1"/>
    <property type="molecule type" value="Genomic_DNA"/>
</dbReference>